<sequence>MFQQAVARGLGSIRRGCPIGCPGAGWARFGVDRLDIADIGASDGRGHRNIREAESINAARRRSGRGRQRAVYLRGICMTHRYIAHNTNRPERWPGHIHRKGRVRGPPAGCPAQGSSRTRNPTARHLPRPAQKSGQTTIAARMKPTSPGAGNKTDGDRRRHRGLPYPAQESRRTATTDGVGPAVPGAGIKPDRPEPGTAGPPHHTDPARRSRVGSTVGSETPGSRRSARHGGPLPGKPDNLENPVNQRGVSGLWRRRSPTPTGHPAPGSQSPPAP</sequence>
<feature type="region of interest" description="Disordered" evidence="1">
    <location>
        <begin position="88"/>
        <end position="274"/>
    </location>
</feature>
<keyword evidence="3" id="KW-1185">Reference proteome</keyword>
<accession>A0A1N5UYQ6</accession>
<gene>
    <name evidence="2" type="ORF">SAMN04489832_1206</name>
</gene>
<dbReference type="EMBL" id="FSQT01000001">
    <property type="protein sequence ID" value="SIM65127.1"/>
    <property type="molecule type" value="Genomic_DNA"/>
</dbReference>
<feature type="compositionally biased region" description="Polar residues" evidence="1">
    <location>
        <begin position="212"/>
        <end position="223"/>
    </location>
</feature>
<name>A0A1N5UYQ6_9ACTN</name>
<dbReference type="AlphaFoldDB" id="A0A1N5UYQ6"/>
<organism evidence="2 3">
    <name type="scientific">Micromonospora cremea</name>
    <dbReference type="NCBI Taxonomy" id="709881"/>
    <lineage>
        <taxon>Bacteria</taxon>
        <taxon>Bacillati</taxon>
        <taxon>Actinomycetota</taxon>
        <taxon>Actinomycetes</taxon>
        <taxon>Micromonosporales</taxon>
        <taxon>Micromonosporaceae</taxon>
        <taxon>Micromonospora</taxon>
    </lineage>
</organism>
<reference evidence="3" key="1">
    <citation type="submission" date="2016-12" db="EMBL/GenBank/DDBJ databases">
        <authorList>
            <person name="Varghese N."/>
            <person name="Submissions S."/>
        </authorList>
    </citation>
    <scope>NUCLEOTIDE SEQUENCE [LARGE SCALE GENOMIC DNA]</scope>
    <source>
        <strain evidence="3">DSM 45599</strain>
    </source>
</reference>
<proteinExistence type="predicted"/>
<evidence type="ECO:0000313" key="3">
    <source>
        <dbReference type="Proteomes" id="UP000185124"/>
    </source>
</evidence>
<evidence type="ECO:0000313" key="2">
    <source>
        <dbReference type="EMBL" id="SIM65127.1"/>
    </source>
</evidence>
<dbReference type="Proteomes" id="UP000185124">
    <property type="component" value="Unassembled WGS sequence"/>
</dbReference>
<protein>
    <submittedName>
        <fullName evidence="2">Uncharacterized protein</fullName>
    </submittedName>
</protein>
<evidence type="ECO:0000256" key="1">
    <source>
        <dbReference type="SAM" id="MobiDB-lite"/>
    </source>
</evidence>